<comment type="pathway">
    <text evidence="3 18">Phospholipid metabolism; CDP-diacylglycerol biosynthesis; CDP-diacylglycerol from sn-glycerol 3-phosphate: step 3/3.</text>
</comment>
<dbReference type="PROSITE" id="PS01315">
    <property type="entry name" value="CDS"/>
    <property type="match status" value="1"/>
</dbReference>
<comment type="subcellular location">
    <subcellularLocation>
        <location evidence="2">Cell membrane</location>
        <topology evidence="2">Multi-pass membrane protein</topology>
    </subcellularLocation>
</comment>
<dbReference type="AlphaFoldDB" id="A0A928DQJ1"/>
<evidence type="ECO:0000256" key="6">
    <source>
        <dbReference type="ARBA" id="ARBA00012487"/>
    </source>
</evidence>
<reference evidence="20" key="1">
    <citation type="submission" date="2019-04" db="EMBL/GenBank/DDBJ databases">
        <title>Evolution of Biomass-Degrading Anaerobic Consortia Revealed by Metagenomics.</title>
        <authorList>
            <person name="Peng X."/>
        </authorList>
    </citation>
    <scope>NUCLEOTIDE SEQUENCE</scope>
    <source>
        <strain evidence="20">SIG66</strain>
    </source>
</reference>
<evidence type="ECO:0000256" key="1">
    <source>
        <dbReference type="ARBA" id="ARBA00001698"/>
    </source>
</evidence>
<evidence type="ECO:0000313" key="21">
    <source>
        <dbReference type="Proteomes" id="UP000725649"/>
    </source>
</evidence>
<evidence type="ECO:0000256" key="4">
    <source>
        <dbReference type="ARBA" id="ARBA00005189"/>
    </source>
</evidence>
<evidence type="ECO:0000256" key="17">
    <source>
        <dbReference type="ARBA" id="ARBA00023264"/>
    </source>
</evidence>
<dbReference type="PANTHER" id="PTHR46382">
    <property type="entry name" value="PHOSPHATIDATE CYTIDYLYLTRANSFERASE"/>
    <property type="match status" value="1"/>
</dbReference>
<feature type="transmembrane region" description="Helical" evidence="19">
    <location>
        <begin position="182"/>
        <end position="205"/>
    </location>
</feature>
<evidence type="ECO:0000256" key="2">
    <source>
        <dbReference type="ARBA" id="ARBA00004651"/>
    </source>
</evidence>
<keyword evidence="12 18" id="KW-0548">Nucleotidyltransferase</keyword>
<dbReference type="InterPro" id="IPR000374">
    <property type="entry name" value="PC_trans"/>
</dbReference>
<feature type="transmembrane region" description="Helical" evidence="19">
    <location>
        <begin position="12"/>
        <end position="40"/>
    </location>
</feature>
<evidence type="ECO:0000256" key="16">
    <source>
        <dbReference type="ARBA" id="ARBA00023209"/>
    </source>
</evidence>
<gene>
    <name evidence="20" type="ORF">E7027_06450</name>
</gene>
<keyword evidence="8" id="KW-1003">Cell membrane</keyword>
<keyword evidence="14" id="KW-0443">Lipid metabolism</keyword>
<evidence type="ECO:0000256" key="7">
    <source>
        <dbReference type="ARBA" id="ARBA00019373"/>
    </source>
</evidence>
<keyword evidence="13 19" id="KW-1133">Transmembrane helix</keyword>
<dbReference type="EMBL" id="SUVG01000007">
    <property type="protein sequence ID" value="MBE6421743.1"/>
    <property type="molecule type" value="Genomic_DNA"/>
</dbReference>
<evidence type="ECO:0000313" key="20">
    <source>
        <dbReference type="EMBL" id="MBE6421743.1"/>
    </source>
</evidence>
<evidence type="ECO:0000256" key="8">
    <source>
        <dbReference type="ARBA" id="ARBA00022475"/>
    </source>
</evidence>
<name>A0A928DQJ1_9BACT</name>
<organism evidence="20 21">
    <name type="scientific">Candidatus Avelusimicrobium gallicola</name>
    <dbReference type="NCBI Taxonomy" id="2562704"/>
    <lineage>
        <taxon>Bacteria</taxon>
        <taxon>Pseudomonadati</taxon>
        <taxon>Elusimicrobiota</taxon>
        <taxon>Elusimicrobia</taxon>
        <taxon>Elusimicrobiales</taxon>
        <taxon>Elusimicrobiaceae</taxon>
        <taxon>Candidatus Avelusimicrobium</taxon>
    </lineage>
</organism>
<feature type="transmembrane region" description="Helical" evidence="19">
    <location>
        <begin position="52"/>
        <end position="72"/>
    </location>
</feature>
<dbReference type="EC" id="2.7.7.41" evidence="6 18"/>
<evidence type="ECO:0000256" key="19">
    <source>
        <dbReference type="SAM" id="Phobius"/>
    </source>
</evidence>
<evidence type="ECO:0000256" key="14">
    <source>
        <dbReference type="ARBA" id="ARBA00023098"/>
    </source>
</evidence>
<evidence type="ECO:0000256" key="11">
    <source>
        <dbReference type="ARBA" id="ARBA00022692"/>
    </source>
</evidence>
<keyword evidence="15 19" id="KW-0472">Membrane</keyword>
<evidence type="ECO:0000256" key="5">
    <source>
        <dbReference type="ARBA" id="ARBA00010185"/>
    </source>
</evidence>
<dbReference type="PANTHER" id="PTHR46382:SF1">
    <property type="entry name" value="PHOSPHATIDATE CYTIDYLYLTRANSFERASE"/>
    <property type="match status" value="1"/>
</dbReference>
<keyword evidence="16" id="KW-0594">Phospholipid biosynthesis</keyword>
<feature type="transmembrane region" description="Helical" evidence="19">
    <location>
        <begin position="142"/>
        <end position="161"/>
    </location>
</feature>
<evidence type="ECO:0000256" key="10">
    <source>
        <dbReference type="ARBA" id="ARBA00022679"/>
    </source>
</evidence>
<keyword evidence="9" id="KW-0444">Lipid biosynthesis</keyword>
<dbReference type="GO" id="GO:0016024">
    <property type="term" value="P:CDP-diacylglycerol biosynthetic process"/>
    <property type="evidence" value="ECO:0007669"/>
    <property type="project" value="TreeGrafter"/>
</dbReference>
<dbReference type="Proteomes" id="UP000725649">
    <property type="component" value="Unassembled WGS sequence"/>
</dbReference>
<evidence type="ECO:0000256" key="12">
    <source>
        <dbReference type="ARBA" id="ARBA00022695"/>
    </source>
</evidence>
<accession>A0A928DQJ1</accession>
<keyword evidence="10 18" id="KW-0808">Transferase</keyword>
<feature type="transmembrane region" description="Helical" evidence="19">
    <location>
        <begin position="84"/>
        <end position="103"/>
    </location>
</feature>
<comment type="caution">
    <text evidence="20">The sequence shown here is derived from an EMBL/GenBank/DDBJ whole genome shotgun (WGS) entry which is preliminary data.</text>
</comment>
<dbReference type="GO" id="GO:0005886">
    <property type="term" value="C:plasma membrane"/>
    <property type="evidence" value="ECO:0007669"/>
    <property type="project" value="UniProtKB-SubCell"/>
</dbReference>
<comment type="pathway">
    <text evidence="4">Lipid metabolism.</text>
</comment>
<evidence type="ECO:0000256" key="9">
    <source>
        <dbReference type="ARBA" id="ARBA00022516"/>
    </source>
</evidence>
<comment type="catalytic activity">
    <reaction evidence="1 18">
        <text>a 1,2-diacyl-sn-glycero-3-phosphate + CTP + H(+) = a CDP-1,2-diacyl-sn-glycerol + diphosphate</text>
        <dbReference type="Rhea" id="RHEA:16229"/>
        <dbReference type="ChEBI" id="CHEBI:15378"/>
        <dbReference type="ChEBI" id="CHEBI:33019"/>
        <dbReference type="ChEBI" id="CHEBI:37563"/>
        <dbReference type="ChEBI" id="CHEBI:58332"/>
        <dbReference type="ChEBI" id="CHEBI:58608"/>
        <dbReference type="EC" id="2.7.7.41"/>
    </reaction>
</comment>
<proteinExistence type="inferred from homology"/>
<keyword evidence="17" id="KW-1208">Phospholipid metabolism</keyword>
<sequence>MLLPRILTALIGIPVVIAAIHFGGIVYMTFVGCVILLCLYEYGLALTAGKKPVHLVSLMLFGLLMAVVAILGRATMPGLELPDNLYPFTISVVIFGVLLFEVLTPKRSWERVCNTFTGIFLIPWALAHMINIRDIATYGEYLTLFMIITVWVSDTGAYFSGRFFGKHKLNKEVSPKKTWEGAIGGTLLAVGGAVLMRNLFLSTLFSVQEAIWMGLLVAVVGQVSDLAESVLKRSCGVKDSSNLLPGHGGFLDRFDSYLLLAPLFYYVVLYTL</sequence>
<dbReference type="GO" id="GO:0004605">
    <property type="term" value="F:phosphatidate cytidylyltransferase activity"/>
    <property type="evidence" value="ECO:0007669"/>
    <property type="project" value="UniProtKB-EC"/>
</dbReference>
<evidence type="ECO:0000256" key="3">
    <source>
        <dbReference type="ARBA" id="ARBA00005119"/>
    </source>
</evidence>
<protein>
    <recommendedName>
        <fullName evidence="7 18">Phosphatidate cytidylyltransferase</fullName>
        <ecNumber evidence="6 18">2.7.7.41</ecNumber>
    </recommendedName>
</protein>
<comment type="similarity">
    <text evidence="5 18">Belongs to the CDS family.</text>
</comment>
<keyword evidence="11 18" id="KW-0812">Transmembrane</keyword>
<evidence type="ECO:0000256" key="13">
    <source>
        <dbReference type="ARBA" id="ARBA00022989"/>
    </source>
</evidence>
<dbReference type="PROSITE" id="PS51257">
    <property type="entry name" value="PROKAR_LIPOPROTEIN"/>
    <property type="match status" value="1"/>
</dbReference>
<evidence type="ECO:0000256" key="18">
    <source>
        <dbReference type="RuleBase" id="RU003938"/>
    </source>
</evidence>
<dbReference type="Pfam" id="PF01148">
    <property type="entry name" value="CTP_transf_1"/>
    <property type="match status" value="1"/>
</dbReference>
<evidence type="ECO:0000256" key="15">
    <source>
        <dbReference type="ARBA" id="ARBA00023136"/>
    </source>
</evidence>